<comment type="caution">
    <text evidence="1">The sequence shown here is derived from an EMBL/GenBank/DDBJ whole genome shotgun (WGS) entry which is preliminary data.</text>
</comment>
<protein>
    <submittedName>
        <fullName evidence="1">Uncharacterized protein</fullName>
    </submittedName>
</protein>
<dbReference type="EMBL" id="PSQE01000007">
    <property type="protein sequence ID" value="RHN47798.1"/>
    <property type="molecule type" value="Genomic_DNA"/>
</dbReference>
<accession>A0A396H4R5</accession>
<gene>
    <name evidence="1" type="ORF">MtrunA17_Chr7g0256911</name>
</gene>
<evidence type="ECO:0000313" key="1">
    <source>
        <dbReference type="EMBL" id="RHN47798.1"/>
    </source>
</evidence>
<proteinExistence type="predicted"/>
<dbReference type="Gramene" id="rna42441">
    <property type="protein sequence ID" value="RHN47798.1"/>
    <property type="gene ID" value="gene42441"/>
</dbReference>
<sequence length="223" mass="25154">MSSIYFQYIESTISRILITQLMILNVELDNMVKLVDMCNIQLPMEVVFTGSFPDCRCVASLHRNCRAFHLGEDFHGRISESVLLENCNQVHNPIMIAIVFVIDYLKLIVIGDSSFCNENYKFCCMGKLPILSMIDDDTADNLEDVTGRGSLFSESYVDSFYAAPIVTSIYSFEMNSEFPFMFYSSDIVSMQIVIYFFVATSSALKNCVSACYENGPCCNEIAS</sequence>
<dbReference type="Proteomes" id="UP000265566">
    <property type="component" value="Chromosome 7"/>
</dbReference>
<reference evidence="1" key="1">
    <citation type="journal article" date="2018" name="Nat. Plants">
        <title>Whole-genome landscape of Medicago truncatula symbiotic genes.</title>
        <authorList>
            <person name="Pecrix Y."/>
            <person name="Gamas P."/>
            <person name="Carrere S."/>
        </authorList>
    </citation>
    <scope>NUCLEOTIDE SEQUENCE</scope>
    <source>
        <tissue evidence="1">Leaves</tissue>
    </source>
</reference>
<organism evidence="1">
    <name type="scientific">Medicago truncatula</name>
    <name type="common">Barrel medic</name>
    <name type="synonym">Medicago tribuloides</name>
    <dbReference type="NCBI Taxonomy" id="3880"/>
    <lineage>
        <taxon>Eukaryota</taxon>
        <taxon>Viridiplantae</taxon>
        <taxon>Streptophyta</taxon>
        <taxon>Embryophyta</taxon>
        <taxon>Tracheophyta</taxon>
        <taxon>Spermatophyta</taxon>
        <taxon>Magnoliopsida</taxon>
        <taxon>eudicotyledons</taxon>
        <taxon>Gunneridae</taxon>
        <taxon>Pentapetalae</taxon>
        <taxon>rosids</taxon>
        <taxon>fabids</taxon>
        <taxon>Fabales</taxon>
        <taxon>Fabaceae</taxon>
        <taxon>Papilionoideae</taxon>
        <taxon>50 kb inversion clade</taxon>
        <taxon>NPAAA clade</taxon>
        <taxon>Hologalegina</taxon>
        <taxon>IRL clade</taxon>
        <taxon>Trifolieae</taxon>
        <taxon>Medicago</taxon>
    </lineage>
</organism>
<dbReference type="AlphaFoldDB" id="A0A396H4R5"/>
<name>A0A396H4R5_MEDTR</name>